<evidence type="ECO:0000256" key="1">
    <source>
        <dbReference type="ARBA" id="ARBA00022692"/>
    </source>
</evidence>
<dbReference type="AlphaFoldDB" id="A0A0F7TQ52"/>
<dbReference type="OrthoDB" id="3558022at2759"/>
<name>A0A0F7TQ52_PENBI</name>
<reference evidence="7" key="1">
    <citation type="journal article" date="2015" name="Genome Announc.">
        <title>Draft genome sequence of the fungus Penicillium brasilianum MG11.</title>
        <authorList>
            <person name="Horn F."/>
            <person name="Linde J."/>
            <person name="Mattern D.J."/>
            <person name="Walther G."/>
            <person name="Guthke R."/>
            <person name="Brakhage A.A."/>
            <person name="Valiante V."/>
        </authorList>
    </citation>
    <scope>NUCLEOTIDE SEQUENCE [LARGE SCALE GENOMIC DNA]</scope>
    <source>
        <strain evidence="7">MG11</strain>
    </source>
</reference>
<evidence type="ECO:0000313" key="6">
    <source>
        <dbReference type="EMBL" id="CEJ57097.1"/>
    </source>
</evidence>
<keyword evidence="2" id="KW-1133">Transmembrane helix</keyword>
<dbReference type="STRING" id="104259.A0A0F7TQ52"/>
<evidence type="ECO:0000256" key="3">
    <source>
        <dbReference type="ARBA" id="ARBA00023136"/>
    </source>
</evidence>
<dbReference type="Proteomes" id="UP000042958">
    <property type="component" value="Unassembled WGS sequence"/>
</dbReference>
<accession>A0A0F7TQ52</accession>
<dbReference type="InterPro" id="IPR038814">
    <property type="entry name" value="AIM11"/>
</dbReference>
<feature type="region of interest" description="Disordered" evidence="5">
    <location>
        <begin position="1"/>
        <end position="53"/>
    </location>
</feature>
<sequence length="200" mass="22003">MLSYFGWGSSSKSNADTSNQQAQETPNLDQNASSSTLSQQPHSQPPQIVQQSTTPDRTNLKLFCGGVAFFALSVYITRRANIRKRLACIPPYYSSSIYYQPQFNGAMEAFEALNLATINVISFSMMATGGVMCALNVNNLEDMRKIMRGSLEGVAAGKSDEELEKDVAEWVSSVLGDRFDKQLEKEKAKKRAAGHSEEAN</sequence>
<comment type="similarity">
    <text evidence="4">Belongs to the AIM11 family.</text>
</comment>
<dbReference type="PANTHER" id="PTHR39136:SF1">
    <property type="entry name" value="ALTERED INHERITANCE OF MITOCHONDRIA PROTEIN 11"/>
    <property type="match status" value="1"/>
</dbReference>
<protein>
    <recommendedName>
        <fullName evidence="4">Altered inheritance of mitochondria protein 11</fullName>
    </recommendedName>
</protein>
<dbReference type="GO" id="GO:0016020">
    <property type="term" value="C:membrane"/>
    <property type="evidence" value="ECO:0007669"/>
    <property type="project" value="UniProtKB-SubCell"/>
</dbReference>
<evidence type="ECO:0000256" key="5">
    <source>
        <dbReference type="SAM" id="MobiDB-lite"/>
    </source>
</evidence>
<dbReference type="EMBL" id="CDHK01000005">
    <property type="protein sequence ID" value="CEJ57097.1"/>
    <property type="molecule type" value="Genomic_DNA"/>
</dbReference>
<dbReference type="PANTHER" id="PTHR39136">
    <property type="entry name" value="ALTERED INHERITANCE OF MITOCHONDRIA PROTEIN 11"/>
    <property type="match status" value="1"/>
</dbReference>
<keyword evidence="1" id="KW-0812">Transmembrane</keyword>
<organism evidence="6 7">
    <name type="scientific">Penicillium brasilianum</name>
    <dbReference type="NCBI Taxonomy" id="104259"/>
    <lineage>
        <taxon>Eukaryota</taxon>
        <taxon>Fungi</taxon>
        <taxon>Dikarya</taxon>
        <taxon>Ascomycota</taxon>
        <taxon>Pezizomycotina</taxon>
        <taxon>Eurotiomycetes</taxon>
        <taxon>Eurotiomycetidae</taxon>
        <taxon>Eurotiales</taxon>
        <taxon>Aspergillaceae</taxon>
        <taxon>Penicillium</taxon>
    </lineage>
</organism>
<proteinExistence type="inferred from homology"/>
<gene>
    <name evidence="4" type="primary">AIM11</name>
    <name evidence="6" type="ORF">PMG11_05804</name>
</gene>
<evidence type="ECO:0000256" key="2">
    <source>
        <dbReference type="ARBA" id="ARBA00022989"/>
    </source>
</evidence>
<comment type="subcellular location">
    <subcellularLocation>
        <location evidence="4">Membrane</location>
        <topology evidence="4">Multi-pass membrane protein</topology>
    </subcellularLocation>
</comment>
<dbReference type="GO" id="GO:0005739">
    <property type="term" value="C:mitochondrion"/>
    <property type="evidence" value="ECO:0007669"/>
    <property type="project" value="TreeGrafter"/>
</dbReference>
<keyword evidence="7" id="KW-1185">Reference proteome</keyword>
<evidence type="ECO:0000313" key="7">
    <source>
        <dbReference type="Proteomes" id="UP000042958"/>
    </source>
</evidence>
<evidence type="ECO:0000256" key="4">
    <source>
        <dbReference type="RuleBase" id="RU367098"/>
    </source>
</evidence>
<feature type="compositionally biased region" description="Polar residues" evidence="5">
    <location>
        <begin position="8"/>
        <end position="53"/>
    </location>
</feature>
<keyword evidence="3" id="KW-0472">Membrane</keyword>